<dbReference type="Gene3D" id="3.30.300.20">
    <property type="match status" value="1"/>
</dbReference>
<evidence type="ECO:0000256" key="2">
    <source>
        <dbReference type="ARBA" id="ARBA00023134"/>
    </source>
</evidence>
<dbReference type="WBParaSite" id="ACRNAN_scaffold378.g19081.t1">
    <property type="protein sequence ID" value="ACRNAN_scaffold378.g19081.t1"/>
    <property type="gene ID" value="ACRNAN_scaffold378.g19081"/>
</dbReference>
<dbReference type="InterPro" id="IPR027417">
    <property type="entry name" value="P-loop_NTPase"/>
</dbReference>
<name>A0A914DSZ2_9BILA</name>
<evidence type="ECO:0000313" key="5">
    <source>
        <dbReference type="Proteomes" id="UP000887540"/>
    </source>
</evidence>
<dbReference type="GO" id="GO:0005525">
    <property type="term" value="F:GTP binding"/>
    <property type="evidence" value="ECO:0007669"/>
    <property type="project" value="UniProtKB-KW"/>
</dbReference>
<dbReference type="InterPro" id="IPR005662">
    <property type="entry name" value="GTPase_Era-like"/>
</dbReference>
<evidence type="ECO:0000259" key="4">
    <source>
        <dbReference type="Pfam" id="PF01926"/>
    </source>
</evidence>
<dbReference type="InterPro" id="IPR015946">
    <property type="entry name" value="KH_dom-like_a/b"/>
</dbReference>
<evidence type="ECO:0000313" key="6">
    <source>
        <dbReference type="WBParaSite" id="ACRNAN_scaffold378.g19081.t1"/>
    </source>
</evidence>
<dbReference type="GO" id="GO:0043024">
    <property type="term" value="F:ribosomal small subunit binding"/>
    <property type="evidence" value="ECO:0007669"/>
    <property type="project" value="TreeGrafter"/>
</dbReference>
<dbReference type="GO" id="GO:0019843">
    <property type="term" value="F:rRNA binding"/>
    <property type="evidence" value="ECO:0007669"/>
    <property type="project" value="TreeGrafter"/>
</dbReference>
<feature type="region of interest" description="Disordered" evidence="3">
    <location>
        <begin position="27"/>
        <end position="59"/>
    </location>
</feature>
<dbReference type="GO" id="GO:0005759">
    <property type="term" value="C:mitochondrial matrix"/>
    <property type="evidence" value="ECO:0007669"/>
    <property type="project" value="TreeGrafter"/>
</dbReference>
<dbReference type="Pfam" id="PF01926">
    <property type="entry name" value="MMR_HSR1"/>
    <property type="match status" value="1"/>
</dbReference>
<dbReference type="SUPFAM" id="SSF54814">
    <property type="entry name" value="Prokaryotic type KH domain (KH-domain type II)"/>
    <property type="match status" value="1"/>
</dbReference>
<evidence type="ECO:0000256" key="3">
    <source>
        <dbReference type="SAM" id="MobiDB-lite"/>
    </source>
</evidence>
<proteinExistence type="predicted"/>
<dbReference type="Gene3D" id="3.40.50.300">
    <property type="entry name" value="P-loop containing nucleotide triphosphate hydrolases"/>
    <property type="match status" value="1"/>
</dbReference>
<keyword evidence="5" id="KW-1185">Reference proteome</keyword>
<protein>
    <submittedName>
        <fullName evidence="6">G domain-containing protein</fullName>
    </submittedName>
</protein>
<dbReference type="SUPFAM" id="SSF52540">
    <property type="entry name" value="P-loop containing nucleoside triphosphate hydrolases"/>
    <property type="match status" value="1"/>
</dbReference>
<evidence type="ECO:0000256" key="1">
    <source>
        <dbReference type="ARBA" id="ARBA00022741"/>
    </source>
</evidence>
<dbReference type="PRINTS" id="PR00326">
    <property type="entry name" value="GTP1OBG"/>
</dbReference>
<dbReference type="InterPro" id="IPR009019">
    <property type="entry name" value="KH_sf_prok-type"/>
</dbReference>
<feature type="domain" description="G" evidence="4">
    <location>
        <begin position="67"/>
        <end position="190"/>
    </location>
</feature>
<keyword evidence="1" id="KW-0547">Nucleotide-binding</keyword>
<dbReference type="InterPro" id="IPR006073">
    <property type="entry name" value="GTP-bd"/>
</dbReference>
<accession>A0A914DSZ2</accession>
<sequence>MISSNSWLKSHRSFLLTIRYLRQRSKSQVPFHESPSTSSDHERSTRTNETVDDRTIEESTTKRKALQVAVIGTPNVGKSAITNCLVKSEVCPVSRLIDTTRSNLLTSLTEEDFQLVVVDSPGLIRVEHAKKDIGVHPTASIITDPDKAVEKAEHIVVVYDCTHPGRYIHHRVMHMLHRNSHIPSSLVINKVDLLKDRSQLLHLTPILTAGKVGGEAIALKPAHIGKLGVVNPKHLKGLREMRIHTKDENISPELQGLYRELMDKPTHKCNWSDTKRLFLNTLGWPNFDSVFYVSALTGEGIDGLRDHLSKLANTVNMWRYEEDIITNKNMHDLCIEHVRAALLDCLPGDIAYRLKVRIVEWMPPDDSNESLRIVTEVDCEKARWGKLVARRVQPDEVGQRLQSLLNQPVMFQVHIKHKGKLVIVEDEEFESD</sequence>
<feature type="compositionally biased region" description="Basic and acidic residues" evidence="3">
    <location>
        <begin position="39"/>
        <end position="59"/>
    </location>
</feature>
<dbReference type="Proteomes" id="UP000887540">
    <property type="component" value="Unplaced"/>
</dbReference>
<keyword evidence="2" id="KW-0342">GTP-binding</keyword>
<organism evidence="5 6">
    <name type="scientific">Acrobeloides nanus</name>
    <dbReference type="NCBI Taxonomy" id="290746"/>
    <lineage>
        <taxon>Eukaryota</taxon>
        <taxon>Metazoa</taxon>
        <taxon>Ecdysozoa</taxon>
        <taxon>Nematoda</taxon>
        <taxon>Chromadorea</taxon>
        <taxon>Rhabditida</taxon>
        <taxon>Tylenchina</taxon>
        <taxon>Cephalobomorpha</taxon>
        <taxon>Cephaloboidea</taxon>
        <taxon>Cephalobidae</taxon>
        <taxon>Acrobeloides</taxon>
    </lineage>
</organism>
<dbReference type="AlphaFoldDB" id="A0A914DSZ2"/>
<dbReference type="PANTHER" id="PTHR42698">
    <property type="entry name" value="GTPASE ERA"/>
    <property type="match status" value="1"/>
</dbReference>
<dbReference type="GO" id="GO:0000028">
    <property type="term" value="P:ribosomal small subunit assembly"/>
    <property type="evidence" value="ECO:0007669"/>
    <property type="project" value="TreeGrafter"/>
</dbReference>
<dbReference type="PANTHER" id="PTHR42698:SF1">
    <property type="entry name" value="GTPASE ERA, MITOCHONDRIAL"/>
    <property type="match status" value="1"/>
</dbReference>
<reference evidence="6" key="1">
    <citation type="submission" date="2022-11" db="UniProtKB">
        <authorList>
            <consortium name="WormBaseParasite"/>
        </authorList>
    </citation>
    <scope>IDENTIFICATION</scope>
</reference>